<evidence type="ECO:0000256" key="3">
    <source>
        <dbReference type="ARBA" id="ARBA00022898"/>
    </source>
</evidence>
<dbReference type="STRING" id="623281.SAMN05421747_11129"/>
<dbReference type="InterPro" id="IPR015424">
    <property type="entry name" value="PyrdxlP-dep_Trfase"/>
</dbReference>
<protein>
    <submittedName>
        <fullName evidence="4">7-keto-8-aminopelargonate synthetase</fullName>
    </submittedName>
</protein>
<dbReference type="InterPro" id="IPR050087">
    <property type="entry name" value="AON_synthase_class-II"/>
</dbReference>
<accession>A0A1I1J5Z0</accession>
<dbReference type="InterPro" id="IPR015422">
    <property type="entry name" value="PyrdxlP-dep_Trfase_small"/>
</dbReference>
<evidence type="ECO:0000256" key="1">
    <source>
        <dbReference type="ARBA" id="ARBA00001933"/>
    </source>
</evidence>
<proteinExistence type="predicted"/>
<dbReference type="PANTHER" id="PTHR13693">
    <property type="entry name" value="CLASS II AMINOTRANSFERASE/8-AMINO-7-OXONONANOATE SYNTHASE"/>
    <property type="match status" value="1"/>
</dbReference>
<dbReference type="AlphaFoldDB" id="A0A1I1J5Z0"/>
<dbReference type="GO" id="GO:0008710">
    <property type="term" value="F:8-amino-7-oxononanoate synthase activity"/>
    <property type="evidence" value="ECO:0007669"/>
    <property type="project" value="TreeGrafter"/>
</dbReference>
<keyword evidence="2" id="KW-0808">Transferase</keyword>
<dbReference type="GO" id="GO:0009102">
    <property type="term" value="P:biotin biosynthetic process"/>
    <property type="evidence" value="ECO:0007669"/>
    <property type="project" value="TreeGrafter"/>
</dbReference>
<dbReference type="Gene3D" id="3.90.1150.10">
    <property type="entry name" value="Aspartate Aminotransferase, domain 1"/>
    <property type="match status" value="1"/>
</dbReference>
<dbReference type="PANTHER" id="PTHR13693:SF100">
    <property type="entry name" value="8-AMINO-7-OXONONANOATE SYNTHASE"/>
    <property type="match status" value="1"/>
</dbReference>
<gene>
    <name evidence="4" type="ORF">SAMN05421747_11129</name>
</gene>
<evidence type="ECO:0000313" key="5">
    <source>
        <dbReference type="Proteomes" id="UP000199577"/>
    </source>
</evidence>
<keyword evidence="3" id="KW-0663">Pyridoxal phosphate</keyword>
<dbReference type="SUPFAM" id="SSF53383">
    <property type="entry name" value="PLP-dependent transferases"/>
    <property type="match status" value="1"/>
</dbReference>
<sequence length="344" mass="36940">MFNKLDNAVSRTIDYQGASYLHFGGTAYLGLNTHAGFLDLYQTGLARYGLNVGTSRSNNVQLGIYEEAERAAAERFGFESALMLSSGFLAAQTAVSFLGGSKTVIFSPDCHPALWPGNSRPALTTANFEAWVADTVARINGHSGTEFVVVSNTVDNLQVAIHDFSGFSAISADKTVYFVLDDSHGIGILRGHYTVPLRANFHTVVVASLAKGVGIDAGIVLGKQAVVEPLRHTGIYLGASPPSPASMYAFIHGAAIYSKQWDALQANISYFQQHIRADCRTAPGFPVACFSQPGLYDLGVKNRIVMSSFPYPLPTSPLLNRVVLSSVHTRGDLQHLLQVVNSVA</sequence>
<dbReference type="Gene3D" id="3.40.640.10">
    <property type="entry name" value="Type I PLP-dependent aspartate aminotransferase-like (Major domain)"/>
    <property type="match status" value="1"/>
</dbReference>
<name>A0A1I1J5Z0_9SPHI</name>
<keyword evidence="5" id="KW-1185">Reference proteome</keyword>
<evidence type="ECO:0000313" key="4">
    <source>
        <dbReference type="EMBL" id="SFC43805.1"/>
    </source>
</evidence>
<organism evidence="4 5">
    <name type="scientific">Parapedobacter composti</name>
    <dbReference type="NCBI Taxonomy" id="623281"/>
    <lineage>
        <taxon>Bacteria</taxon>
        <taxon>Pseudomonadati</taxon>
        <taxon>Bacteroidota</taxon>
        <taxon>Sphingobacteriia</taxon>
        <taxon>Sphingobacteriales</taxon>
        <taxon>Sphingobacteriaceae</taxon>
        <taxon>Parapedobacter</taxon>
    </lineage>
</organism>
<dbReference type="InterPro" id="IPR015421">
    <property type="entry name" value="PyrdxlP-dep_Trfase_major"/>
</dbReference>
<dbReference type="RefSeq" id="WP_139215887.1">
    <property type="nucleotide sequence ID" value="NZ_FOLL01000011.1"/>
</dbReference>
<comment type="cofactor">
    <cofactor evidence="1">
        <name>pyridoxal 5'-phosphate</name>
        <dbReference type="ChEBI" id="CHEBI:597326"/>
    </cofactor>
</comment>
<reference evidence="4 5" key="1">
    <citation type="submission" date="2016-10" db="EMBL/GenBank/DDBJ databases">
        <authorList>
            <person name="de Groot N.N."/>
        </authorList>
    </citation>
    <scope>NUCLEOTIDE SEQUENCE [LARGE SCALE GENOMIC DNA]</scope>
    <source>
        <strain evidence="4 5">DSM 22900</strain>
    </source>
</reference>
<dbReference type="EMBL" id="FOLL01000011">
    <property type="protein sequence ID" value="SFC43805.1"/>
    <property type="molecule type" value="Genomic_DNA"/>
</dbReference>
<dbReference type="Proteomes" id="UP000199577">
    <property type="component" value="Unassembled WGS sequence"/>
</dbReference>
<dbReference type="OrthoDB" id="846426at2"/>
<evidence type="ECO:0000256" key="2">
    <source>
        <dbReference type="ARBA" id="ARBA00022679"/>
    </source>
</evidence>